<feature type="transmembrane region" description="Helical" evidence="1">
    <location>
        <begin position="20"/>
        <end position="42"/>
    </location>
</feature>
<evidence type="ECO:0000313" key="2">
    <source>
        <dbReference type="EMBL" id="SDI01610.1"/>
    </source>
</evidence>
<dbReference type="EMBL" id="FNCJ01000016">
    <property type="protein sequence ID" value="SDI01610.1"/>
    <property type="molecule type" value="Genomic_DNA"/>
</dbReference>
<evidence type="ECO:0000256" key="1">
    <source>
        <dbReference type="SAM" id="Phobius"/>
    </source>
</evidence>
<dbReference type="AlphaFoldDB" id="A0A1G8H521"/>
<reference evidence="2 3" key="1">
    <citation type="submission" date="2016-10" db="EMBL/GenBank/DDBJ databases">
        <authorList>
            <person name="de Groot N.N."/>
        </authorList>
    </citation>
    <scope>NUCLEOTIDE SEQUENCE [LARGE SCALE GENOMIC DNA]</scope>
    <source>
        <strain evidence="2 3">LMG 2247</strain>
    </source>
</reference>
<keyword evidence="1" id="KW-1133">Transmembrane helix</keyword>
<sequence length="116" mass="12982">MSSAQHPPDARRTWFDGTINIPTVISVIGAAVCATGFCVGLYNNVAERVLILEERDRQQEVHFQNIERDQAALRSDVKDQLKGISSDIKDTNLKLDQLLYNRAGAGQRPDTKGWTR</sequence>
<keyword evidence="1" id="KW-0812">Transmembrane</keyword>
<gene>
    <name evidence="2" type="ORF">SAMN05216466_1166</name>
</gene>
<dbReference type="OrthoDB" id="9027682at2"/>
<name>A0A1G8H521_9BURK</name>
<organism evidence="2 3">
    <name type="scientific">Paraburkholderia phenazinium</name>
    <dbReference type="NCBI Taxonomy" id="60549"/>
    <lineage>
        <taxon>Bacteria</taxon>
        <taxon>Pseudomonadati</taxon>
        <taxon>Pseudomonadota</taxon>
        <taxon>Betaproteobacteria</taxon>
        <taxon>Burkholderiales</taxon>
        <taxon>Burkholderiaceae</taxon>
        <taxon>Paraburkholderia</taxon>
    </lineage>
</organism>
<dbReference type="Proteomes" id="UP000199706">
    <property type="component" value="Unassembled WGS sequence"/>
</dbReference>
<keyword evidence="1" id="KW-0472">Membrane</keyword>
<dbReference type="RefSeq" id="WP_090689638.1">
    <property type="nucleotide sequence ID" value="NZ_FNCJ01000016.1"/>
</dbReference>
<accession>A0A1G8H521</accession>
<protein>
    <submittedName>
        <fullName evidence="2">Uncharacterized protein</fullName>
    </submittedName>
</protein>
<proteinExistence type="predicted"/>
<evidence type="ECO:0000313" key="3">
    <source>
        <dbReference type="Proteomes" id="UP000199706"/>
    </source>
</evidence>